<gene>
    <name evidence="2" type="ORF">DVG78_23520</name>
</gene>
<dbReference type="EMBL" id="QPIW01000026">
    <property type="protein sequence ID" value="RDB03486.1"/>
    <property type="molecule type" value="Genomic_DNA"/>
</dbReference>
<dbReference type="AlphaFoldDB" id="A0A369I9Z1"/>
<comment type="caution">
    <text evidence="2">The sequence shown here is derived from an EMBL/GenBank/DDBJ whole genome shotgun (WGS) entry which is preliminary data.</text>
</comment>
<evidence type="ECO:0000313" key="2">
    <source>
        <dbReference type="EMBL" id="RDB03486.1"/>
    </source>
</evidence>
<organism evidence="2 3">
    <name type="scientific">Runella aurantiaca</name>
    <dbReference type="NCBI Taxonomy" id="2282308"/>
    <lineage>
        <taxon>Bacteria</taxon>
        <taxon>Pseudomonadati</taxon>
        <taxon>Bacteroidota</taxon>
        <taxon>Cytophagia</taxon>
        <taxon>Cytophagales</taxon>
        <taxon>Spirosomataceae</taxon>
        <taxon>Runella</taxon>
    </lineage>
</organism>
<dbReference type="OrthoDB" id="1492291at2"/>
<evidence type="ECO:0000256" key="1">
    <source>
        <dbReference type="SAM" id="Phobius"/>
    </source>
</evidence>
<accession>A0A369I9Z1</accession>
<keyword evidence="1" id="KW-1133">Transmembrane helix</keyword>
<name>A0A369I9Z1_9BACT</name>
<sequence>MPNMTEEEHNDRESLVAFIDKIHQVYEIWYAKVAKRNHRVWYMLQLVSLLCGFLTSIFVAFQTKATWTPNIKLICAVIPLIGSLASTIVLQFKVFETWRLREEGRISFHNLVNFGNSELLKCKTPEDFQKLHETLTQKTNELENEQSSKYFGLYGSNFIASFTPKKA</sequence>
<feature type="transmembrane region" description="Helical" evidence="1">
    <location>
        <begin position="71"/>
        <end position="92"/>
    </location>
</feature>
<proteinExistence type="predicted"/>
<dbReference type="RefSeq" id="WP_114463476.1">
    <property type="nucleotide sequence ID" value="NZ_QPIW01000026.1"/>
</dbReference>
<evidence type="ECO:0000313" key="3">
    <source>
        <dbReference type="Proteomes" id="UP000253141"/>
    </source>
</evidence>
<reference evidence="2 3" key="1">
    <citation type="submission" date="2018-07" db="EMBL/GenBank/DDBJ databases">
        <title>Genome analysis of Runella aurantiaca.</title>
        <authorList>
            <person name="Yang X."/>
        </authorList>
    </citation>
    <scope>NUCLEOTIDE SEQUENCE [LARGE SCALE GENOMIC DNA]</scope>
    <source>
        <strain evidence="2 3">YX9</strain>
    </source>
</reference>
<keyword evidence="1" id="KW-0812">Transmembrane</keyword>
<keyword evidence="1" id="KW-0472">Membrane</keyword>
<keyword evidence="3" id="KW-1185">Reference proteome</keyword>
<feature type="transmembrane region" description="Helical" evidence="1">
    <location>
        <begin position="40"/>
        <end position="59"/>
    </location>
</feature>
<dbReference type="Proteomes" id="UP000253141">
    <property type="component" value="Unassembled WGS sequence"/>
</dbReference>
<protein>
    <submittedName>
        <fullName evidence="2">DUF4231 domain-containing protein</fullName>
    </submittedName>
</protein>